<keyword evidence="2" id="KW-1185">Reference proteome</keyword>
<dbReference type="SUPFAM" id="SSF48371">
    <property type="entry name" value="ARM repeat"/>
    <property type="match status" value="1"/>
</dbReference>
<dbReference type="Pfam" id="PF13646">
    <property type="entry name" value="HEAT_2"/>
    <property type="match status" value="1"/>
</dbReference>
<accession>A0A8E6EXK2</accession>
<evidence type="ECO:0000313" key="1">
    <source>
        <dbReference type="EMBL" id="QVL31361.1"/>
    </source>
</evidence>
<dbReference type="InterPro" id="IPR021133">
    <property type="entry name" value="HEAT_type_2"/>
</dbReference>
<dbReference type="PROSITE" id="PS50077">
    <property type="entry name" value="HEAT_REPEAT"/>
    <property type="match status" value="1"/>
</dbReference>
<sequence>MRHRIYFLLFVGLFGCIGCGSEKSTNELIADLSKGGEKERFVAVRSLTSRTGEVEKVLPALIAALKDKEDDIRLSAAIGLGVLGEQAKEAIPALQAALHDQDARIRRAAGVAINRIDPSQAKLSTAKKPGRSKS</sequence>
<dbReference type="InterPro" id="IPR011989">
    <property type="entry name" value="ARM-like"/>
</dbReference>
<dbReference type="AlphaFoldDB" id="A0A8E6EXK2"/>
<reference evidence="1" key="1">
    <citation type="submission" date="2021-05" db="EMBL/GenBank/DDBJ databases">
        <title>Complete genome sequence of the cellulolytic planctomycete Telmatocola sphagniphila SP2T and characterization of the first cellulase from planctomycetes.</title>
        <authorList>
            <person name="Rakitin A.L."/>
            <person name="Beletsky A.V."/>
            <person name="Naumoff D.G."/>
            <person name="Kulichevskaya I.S."/>
            <person name="Mardanov A.V."/>
            <person name="Ravin N.V."/>
            <person name="Dedysh S.N."/>
        </authorList>
    </citation>
    <scope>NUCLEOTIDE SEQUENCE</scope>
    <source>
        <strain evidence="1">SP2T</strain>
    </source>
</reference>
<dbReference type="Proteomes" id="UP000676194">
    <property type="component" value="Chromosome"/>
</dbReference>
<dbReference type="RefSeq" id="WP_213495242.1">
    <property type="nucleotide sequence ID" value="NZ_CP074694.1"/>
</dbReference>
<proteinExistence type="predicted"/>
<dbReference type="PROSITE" id="PS51257">
    <property type="entry name" value="PROKAR_LIPOPROTEIN"/>
    <property type="match status" value="1"/>
</dbReference>
<dbReference type="InterPro" id="IPR016024">
    <property type="entry name" value="ARM-type_fold"/>
</dbReference>
<evidence type="ECO:0000313" key="2">
    <source>
        <dbReference type="Proteomes" id="UP000676194"/>
    </source>
</evidence>
<dbReference type="Gene3D" id="1.25.10.10">
    <property type="entry name" value="Leucine-rich Repeat Variant"/>
    <property type="match status" value="1"/>
</dbReference>
<name>A0A8E6EXK2_9BACT</name>
<gene>
    <name evidence="1" type="ORF">KIH39_21315</name>
</gene>
<dbReference type="KEGG" id="tsph:KIH39_21315"/>
<protein>
    <submittedName>
        <fullName evidence="1">HEAT repeat domain-containing protein</fullName>
    </submittedName>
</protein>
<dbReference type="EMBL" id="CP074694">
    <property type="protein sequence ID" value="QVL31361.1"/>
    <property type="molecule type" value="Genomic_DNA"/>
</dbReference>
<organism evidence="1 2">
    <name type="scientific">Telmatocola sphagniphila</name>
    <dbReference type="NCBI Taxonomy" id="1123043"/>
    <lineage>
        <taxon>Bacteria</taxon>
        <taxon>Pseudomonadati</taxon>
        <taxon>Planctomycetota</taxon>
        <taxon>Planctomycetia</taxon>
        <taxon>Gemmatales</taxon>
        <taxon>Gemmataceae</taxon>
    </lineage>
</organism>